<dbReference type="PROSITE" id="PS51257">
    <property type="entry name" value="PROKAR_LIPOPROTEIN"/>
    <property type="match status" value="1"/>
</dbReference>
<comment type="caution">
    <text evidence="3">The sequence shown here is derived from an EMBL/GenBank/DDBJ whole genome shotgun (WGS) entry which is preliminary data.</text>
</comment>
<dbReference type="EMBL" id="RQXU01000012">
    <property type="protein sequence ID" value="RRH86482.1"/>
    <property type="molecule type" value="Genomic_DNA"/>
</dbReference>
<keyword evidence="2" id="KW-0732">Signal</keyword>
<evidence type="ECO:0000256" key="2">
    <source>
        <dbReference type="SAM" id="SignalP"/>
    </source>
</evidence>
<protein>
    <recommendedName>
        <fullName evidence="5">DUF4124 domain-containing protein</fullName>
    </recommendedName>
</protein>
<feature type="signal peptide" evidence="2">
    <location>
        <begin position="1"/>
        <end position="28"/>
    </location>
</feature>
<feature type="chain" id="PRO_5018161065" description="DUF4124 domain-containing protein" evidence="2">
    <location>
        <begin position="29"/>
        <end position="164"/>
    </location>
</feature>
<evidence type="ECO:0000313" key="4">
    <source>
        <dbReference type="Proteomes" id="UP000271590"/>
    </source>
</evidence>
<evidence type="ECO:0000256" key="1">
    <source>
        <dbReference type="SAM" id="MobiDB-lite"/>
    </source>
</evidence>
<sequence length="164" mass="18103">MKNRTRARNAGAALFLVACGTFWMPAAAQGRSETYRCGNTYTDRPCEGGKQLAVDDARTEADRRAADAATRRAEQRADQLERIRLSQEKEAYERSRRSAHDARQAAMAERRLASSEQLARARAQKLGAEPRKSSPRFSGTAIDKPDSARGSSSRKKKRNDSSAG</sequence>
<dbReference type="Proteomes" id="UP000271590">
    <property type="component" value="Unassembled WGS sequence"/>
</dbReference>
<evidence type="ECO:0000313" key="3">
    <source>
        <dbReference type="EMBL" id="RRH86482.1"/>
    </source>
</evidence>
<dbReference type="AlphaFoldDB" id="A0A3P3EKZ8"/>
<reference evidence="3 4" key="1">
    <citation type="submission" date="2018-11" db="EMBL/GenBank/DDBJ databases">
        <title>The genome of Variovorax sp T529.</title>
        <authorList>
            <person name="Gao J."/>
        </authorList>
    </citation>
    <scope>NUCLEOTIDE SEQUENCE [LARGE SCALE GENOMIC DNA]</scope>
    <source>
        <strain evidence="3 4">T529</strain>
    </source>
</reference>
<feature type="compositionally biased region" description="Basic and acidic residues" evidence="1">
    <location>
        <begin position="53"/>
        <end position="113"/>
    </location>
</feature>
<feature type="region of interest" description="Disordered" evidence="1">
    <location>
        <begin position="46"/>
        <end position="164"/>
    </location>
</feature>
<name>A0A3P3EKZ8_9BURK</name>
<organism evidence="3 4">
    <name type="scientific">Variovorax beijingensis</name>
    <dbReference type="NCBI Taxonomy" id="2496117"/>
    <lineage>
        <taxon>Bacteria</taxon>
        <taxon>Pseudomonadati</taxon>
        <taxon>Pseudomonadota</taxon>
        <taxon>Betaproteobacteria</taxon>
        <taxon>Burkholderiales</taxon>
        <taxon>Comamonadaceae</taxon>
        <taxon>Variovorax</taxon>
    </lineage>
</organism>
<proteinExistence type="predicted"/>
<gene>
    <name evidence="3" type="ORF">EH244_19990</name>
</gene>
<accession>A0A3P3EKZ8</accession>
<evidence type="ECO:0008006" key="5">
    <source>
        <dbReference type="Google" id="ProtNLM"/>
    </source>
</evidence>